<proteinExistence type="inferred from homology"/>
<keyword evidence="3" id="KW-0233">DNA recombination</keyword>
<dbReference type="InterPro" id="IPR002104">
    <property type="entry name" value="Integrase_catalytic"/>
</dbReference>
<feature type="domain" description="Tyr recombinase" evidence="5">
    <location>
        <begin position="125"/>
        <end position="316"/>
    </location>
</feature>
<comment type="similarity">
    <text evidence="1">Belongs to the 'phage' integrase family.</text>
</comment>
<dbReference type="Pfam" id="PF00589">
    <property type="entry name" value="Phage_integrase"/>
    <property type="match status" value="1"/>
</dbReference>
<dbReference type="InterPro" id="IPR050090">
    <property type="entry name" value="Tyrosine_recombinase_XerCD"/>
</dbReference>
<dbReference type="GO" id="GO:0003677">
    <property type="term" value="F:DNA binding"/>
    <property type="evidence" value="ECO:0007669"/>
    <property type="project" value="UniProtKB-UniRule"/>
</dbReference>
<evidence type="ECO:0000256" key="1">
    <source>
        <dbReference type="ARBA" id="ARBA00008857"/>
    </source>
</evidence>
<evidence type="ECO:0000313" key="7">
    <source>
        <dbReference type="EMBL" id="QKS71964.1"/>
    </source>
</evidence>
<dbReference type="AlphaFoldDB" id="A0A859FH34"/>
<dbReference type="PROSITE" id="PS51898">
    <property type="entry name" value="TYR_RECOMBINASE"/>
    <property type="match status" value="1"/>
</dbReference>
<evidence type="ECO:0000256" key="3">
    <source>
        <dbReference type="ARBA" id="ARBA00023172"/>
    </source>
</evidence>
<dbReference type="KEGG" id="psua:FLK61_35450"/>
<feature type="domain" description="Core-binding (CB)" evidence="6">
    <location>
        <begin position="27"/>
        <end position="106"/>
    </location>
</feature>
<dbReference type="CDD" id="cd00397">
    <property type="entry name" value="DNA_BRE_C"/>
    <property type="match status" value="1"/>
</dbReference>
<protein>
    <submittedName>
        <fullName evidence="7">Site-specific integrase</fullName>
    </submittedName>
</protein>
<name>A0A859FH34_9BACI</name>
<dbReference type="Gene3D" id="1.10.443.10">
    <property type="entry name" value="Intergrase catalytic core"/>
    <property type="match status" value="1"/>
</dbReference>
<dbReference type="InterPro" id="IPR013762">
    <property type="entry name" value="Integrase-like_cat_sf"/>
</dbReference>
<dbReference type="Proteomes" id="UP000318138">
    <property type="component" value="Chromosome"/>
</dbReference>
<dbReference type="InterPro" id="IPR044068">
    <property type="entry name" value="CB"/>
</dbReference>
<evidence type="ECO:0000256" key="4">
    <source>
        <dbReference type="PROSITE-ProRule" id="PRU01248"/>
    </source>
</evidence>
<evidence type="ECO:0000259" key="6">
    <source>
        <dbReference type="PROSITE" id="PS51900"/>
    </source>
</evidence>
<dbReference type="GO" id="GO:0015074">
    <property type="term" value="P:DNA integration"/>
    <property type="evidence" value="ECO:0007669"/>
    <property type="project" value="InterPro"/>
</dbReference>
<dbReference type="SUPFAM" id="SSF56349">
    <property type="entry name" value="DNA breaking-rejoining enzymes"/>
    <property type="match status" value="1"/>
</dbReference>
<dbReference type="Gene3D" id="1.10.150.130">
    <property type="match status" value="1"/>
</dbReference>
<reference evidence="8" key="1">
    <citation type="submission" date="2019-07" db="EMBL/GenBank/DDBJ databases">
        <title>Bacillus alkalisoli sp. nov. isolated from saline soil.</title>
        <authorList>
            <person name="Sun J.-Q."/>
            <person name="Xu L."/>
        </authorList>
    </citation>
    <scope>NUCLEOTIDE SEQUENCE [LARGE SCALE GENOMIC DNA]</scope>
    <source>
        <strain evidence="8">M4U3P1</strain>
    </source>
</reference>
<dbReference type="PANTHER" id="PTHR30349:SF41">
    <property type="entry name" value="INTEGRASE_RECOMBINASE PROTEIN MJ0367-RELATED"/>
    <property type="match status" value="1"/>
</dbReference>
<evidence type="ECO:0000259" key="5">
    <source>
        <dbReference type="PROSITE" id="PS51898"/>
    </source>
</evidence>
<evidence type="ECO:0000313" key="8">
    <source>
        <dbReference type="Proteomes" id="UP000318138"/>
    </source>
</evidence>
<accession>A0A859FH34</accession>
<sequence>MTRRNPAYYHHDYEIASIFNPARAKDVTIDFALEQVLLQLRSSGYRPRTLNDYETIVTKFAQTMRVHTIREITRDTIYAWLSGMDVSNQTKLTRLKCLKAWLTHCERNGFVRVAFWRNIHVKVDETVKIAATEGEVRLLLSMLDLTKFSPLRDATAIYLMFKTGVRVGTLWQIRESDIDFDEKVLRLGGGILKNHESIYLPFDDQLVTLFRQLMKHNRAIRKYHGTDNDLLFITYRGNAVFTPPSNHLITKRMSAYCREYKIKSITPHGLRRGFAMSLLEKGANINVISRALGHSDLGVTSTYLQLDKRDVATALRGFL</sequence>
<organism evidence="7 8">
    <name type="scientific">Paenalkalicoccus suaedae</name>
    <dbReference type="NCBI Taxonomy" id="2592382"/>
    <lineage>
        <taxon>Bacteria</taxon>
        <taxon>Bacillati</taxon>
        <taxon>Bacillota</taxon>
        <taxon>Bacilli</taxon>
        <taxon>Bacillales</taxon>
        <taxon>Bacillaceae</taxon>
        <taxon>Paenalkalicoccus</taxon>
    </lineage>
</organism>
<dbReference type="RefSeq" id="WP_176009947.1">
    <property type="nucleotide sequence ID" value="NZ_CP041372.2"/>
</dbReference>
<gene>
    <name evidence="7" type="ORF">FLK61_35450</name>
</gene>
<dbReference type="PANTHER" id="PTHR30349">
    <property type="entry name" value="PHAGE INTEGRASE-RELATED"/>
    <property type="match status" value="1"/>
</dbReference>
<keyword evidence="8" id="KW-1185">Reference proteome</keyword>
<dbReference type="PROSITE" id="PS51900">
    <property type="entry name" value="CB"/>
    <property type="match status" value="1"/>
</dbReference>
<keyword evidence="2 4" id="KW-0238">DNA-binding</keyword>
<dbReference type="InterPro" id="IPR011010">
    <property type="entry name" value="DNA_brk_join_enz"/>
</dbReference>
<dbReference type="InterPro" id="IPR010998">
    <property type="entry name" value="Integrase_recombinase_N"/>
</dbReference>
<dbReference type="EMBL" id="CP041372">
    <property type="protein sequence ID" value="QKS71964.1"/>
    <property type="molecule type" value="Genomic_DNA"/>
</dbReference>
<dbReference type="GO" id="GO:0006310">
    <property type="term" value="P:DNA recombination"/>
    <property type="evidence" value="ECO:0007669"/>
    <property type="project" value="UniProtKB-KW"/>
</dbReference>
<evidence type="ECO:0000256" key="2">
    <source>
        <dbReference type="ARBA" id="ARBA00023125"/>
    </source>
</evidence>